<gene>
    <name evidence="2" type="primary">LOC100897636</name>
</gene>
<organism evidence="1 2">
    <name type="scientific">Galendromus occidentalis</name>
    <name type="common">western predatory mite</name>
    <dbReference type="NCBI Taxonomy" id="34638"/>
    <lineage>
        <taxon>Eukaryota</taxon>
        <taxon>Metazoa</taxon>
        <taxon>Ecdysozoa</taxon>
        <taxon>Arthropoda</taxon>
        <taxon>Chelicerata</taxon>
        <taxon>Arachnida</taxon>
        <taxon>Acari</taxon>
        <taxon>Parasitiformes</taxon>
        <taxon>Mesostigmata</taxon>
        <taxon>Gamasina</taxon>
        <taxon>Phytoseioidea</taxon>
        <taxon>Phytoseiidae</taxon>
        <taxon>Typhlodrominae</taxon>
        <taxon>Galendromus</taxon>
    </lineage>
</organism>
<dbReference type="SUPFAM" id="SSF50978">
    <property type="entry name" value="WD40 repeat-like"/>
    <property type="match status" value="1"/>
</dbReference>
<dbReference type="Gene3D" id="2.130.10.10">
    <property type="entry name" value="YVTN repeat-like/Quinoprotein amine dehydrogenase"/>
    <property type="match status" value="1"/>
</dbReference>
<proteinExistence type="predicted"/>
<dbReference type="InterPro" id="IPR015943">
    <property type="entry name" value="WD40/YVTN_repeat-like_dom_sf"/>
</dbReference>
<dbReference type="InterPro" id="IPR037626">
    <property type="entry name" value="NUP37"/>
</dbReference>
<sequence length="335" mass="36957">MSFTTIAERSTLLHDVFVKNPTQPERVQVDLDLGDEVLDPITFISFCPYEWQSMLMAIATPTDIHVYKVPINDDILEGSSENGSLACTRLTSFHTETKVVSLSWNTETSVNPPVKVGIFVALEAGGVAHCTWADDTATALVKKLPRHRGIVNSVDVEPLVGQSWASVGNDNLLNVYNEKGEVRAQRMLRTAGKLVRFLENEIMVVELNGTIRFYDTLSVRPLRTAFYRAPLPVKSDCTNGKFACVDARGSIKMHLHSDKPPLEFAGGNLCTAIALSQVGPWCALASHGSFRIIHDQSGQVIQQGNFTSIRHLCWHPQRALLAIAHGSRISILKVQ</sequence>
<dbReference type="AlphaFoldDB" id="A0AAJ6VYY8"/>
<name>A0AAJ6VYY8_9ACAR</name>
<dbReference type="PANTHER" id="PTHR22806:SF0">
    <property type="entry name" value="NUCLEOPORIN NUP37"/>
    <property type="match status" value="1"/>
</dbReference>
<dbReference type="Proteomes" id="UP000694867">
    <property type="component" value="Unplaced"/>
</dbReference>
<dbReference type="GO" id="GO:0031080">
    <property type="term" value="C:nuclear pore outer ring"/>
    <property type="evidence" value="ECO:0007669"/>
    <property type="project" value="InterPro"/>
</dbReference>
<dbReference type="PANTHER" id="PTHR22806">
    <property type="entry name" value="NUCLEOPORIN NUP37 P37 -RELATED"/>
    <property type="match status" value="1"/>
</dbReference>
<dbReference type="RefSeq" id="XP_003744876.1">
    <property type="nucleotide sequence ID" value="XM_003744828.2"/>
</dbReference>
<protein>
    <submittedName>
        <fullName evidence="2">Uncharacterized protein LOC100897636</fullName>
    </submittedName>
</protein>
<dbReference type="GeneID" id="100897636"/>
<evidence type="ECO:0000313" key="2">
    <source>
        <dbReference type="RefSeq" id="XP_003744876.1"/>
    </source>
</evidence>
<dbReference type="InterPro" id="IPR036322">
    <property type="entry name" value="WD40_repeat_dom_sf"/>
</dbReference>
<dbReference type="KEGG" id="goe:100897636"/>
<accession>A0AAJ6VYY8</accession>
<evidence type="ECO:0000313" key="1">
    <source>
        <dbReference type="Proteomes" id="UP000694867"/>
    </source>
</evidence>
<reference evidence="2" key="1">
    <citation type="submission" date="2025-08" db="UniProtKB">
        <authorList>
            <consortium name="RefSeq"/>
        </authorList>
    </citation>
    <scope>IDENTIFICATION</scope>
</reference>
<keyword evidence="1" id="KW-1185">Reference proteome</keyword>